<organism evidence="12 13">
    <name type="scientific">Pedobacter antarcticus 4BY</name>
    <dbReference type="NCBI Taxonomy" id="1358423"/>
    <lineage>
        <taxon>Bacteria</taxon>
        <taxon>Pseudomonadati</taxon>
        <taxon>Bacteroidota</taxon>
        <taxon>Sphingobacteriia</taxon>
        <taxon>Sphingobacteriales</taxon>
        <taxon>Sphingobacteriaceae</taxon>
        <taxon>Pedobacter</taxon>
    </lineage>
</organism>
<dbReference type="Proteomes" id="UP000028007">
    <property type="component" value="Unassembled WGS sequence"/>
</dbReference>
<keyword evidence="2 8" id="KW-0813">Transport</keyword>
<dbReference type="EMBL" id="JNFF01000001">
    <property type="protein sequence ID" value="KEQ31797.1"/>
    <property type="molecule type" value="Genomic_DNA"/>
</dbReference>
<dbReference type="InterPro" id="IPR012910">
    <property type="entry name" value="Plug_dom"/>
</dbReference>
<dbReference type="AlphaFoldDB" id="A0A081PM74"/>
<feature type="domain" description="TonB-dependent receptor plug" evidence="11">
    <location>
        <begin position="104"/>
        <end position="229"/>
    </location>
</feature>
<feature type="domain" description="TonB-dependent receptor-like beta-barrel" evidence="10">
    <location>
        <begin position="411"/>
        <end position="816"/>
    </location>
</feature>
<dbReference type="InterPro" id="IPR008969">
    <property type="entry name" value="CarboxyPept-like_regulatory"/>
</dbReference>
<dbReference type="InterPro" id="IPR023997">
    <property type="entry name" value="TonB-dep_OMP_SusC/RagA_CS"/>
</dbReference>
<dbReference type="Gene3D" id="2.40.170.20">
    <property type="entry name" value="TonB-dependent receptor, beta-barrel domain"/>
    <property type="match status" value="1"/>
</dbReference>
<evidence type="ECO:0000313" key="12">
    <source>
        <dbReference type="EMBL" id="KEQ31797.1"/>
    </source>
</evidence>
<dbReference type="InterPro" id="IPR036942">
    <property type="entry name" value="Beta-barrel_TonB_sf"/>
</dbReference>
<keyword evidence="5 9" id="KW-0798">TonB box</keyword>
<keyword evidence="4 8" id="KW-0812">Transmembrane</keyword>
<sequence>MSAFAIAQDRTVSGTVTSQGDNLPIPGVSVKIVGASGGAITGSDGKYSVSVPSGATALQFSFIGYTTQNKPINSSGVINVALVGDSQGLNEVVVTALGIRREKKALGFSVTEVKGDELANVGNQNVLNSMNGKVAGVQVVSSGGAPGQAARIVIRGGNKSLTGNNEPLFVIDGVPISNANDGNSAANEVEGVGTPNRSADINPDDIETMTVLKGSAASVLYGNRGSNGVVLITTKSGKASKGKPVITFNSNFALDNAINLPEFQTEFAQGTNGVYQEGVSRSFGPRIAGQEVKSNAAGKNVTLQAFDPRKDFLRTGSLINTNLSIAQSTEKSDYYFSAGQSKQESIVPNQGFNKANVRLNMNNKISEKLSFGVNVGYTRSWGDVPSLGQSGSNPFFALFGMPVSWNLKGYGYEREDGSQINFRGGAFDNPLWTVNKTFNNTQTDRLTGAVNAAYKANDWLDFSYRLGNDYYNDISKSFFDINTGSNPNGALTNTNTYRQELTSTFLININKRISEDFNFSATLGQDYNQRKSRIYQQIGTALSLPSITTMNNVAAFSPDYEYTSLRRTIGAFADLKFDYKNFLFLNITGRNEWSSTLPINNRTYFYPGINTAFVFNEVLGINPDILSFGKIRAGFAKTTRDADPYQIYNTYAKSSFGDGFTDGVEFPFGATPGFTVSDLVRNANLKPESTKEFEFGTELRFLKNRIGLDVTYFENKNTDGIVAVDISPATGFTNAVLNSGVTRARGIEIGLNASPFRSADFSWDINVTFSRIRSKILETYPGIDKFYLGGFSGNPAIYAVKGERYGSIIGTGYARDEQGRVITDDDGLPTFVDGMNLGHTEADWTGGIRNSFKYKGIGFDFLVDTRQGGFMYNGTEESLDFYGVTKGTADREKDFVFPGVNENSGQPNGVVIKKDGDYYSFAQGNEEYVYKNNWVKLREANLNYTFNLNKEKSIKSLTVGVYGRNLFIWTHVPHVDPESSSFGTGNGQGATRFAFPTTRSFGLNLKAVF</sequence>
<proteinExistence type="inferred from homology"/>
<protein>
    <submittedName>
        <fullName evidence="12">TonB-dependent receptor</fullName>
    </submittedName>
</protein>
<evidence type="ECO:0000256" key="3">
    <source>
        <dbReference type="ARBA" id="ARBA00022452"/>
    </source>
</evidence>
<comment type="caution">
    <text evidence="12">The sequence shown here is derived from an EMBL/GenBank/DDBJ whole genome shotgun (WGS) entry which is preliminary data.</text>
</comment>
<keyword evidence="7 8" id="KW-0998">Cell outer membrane</keyword>
<gene>
    <name evidence="12" type="ORF">N180_12080</name>
</gene>
<keyword evidence="3 8" id="KW-1134">Transmembrane beta strand</keyword>
<dbReference type="Gene3D" id="2.60.40.1120">
    <property type="entry name" value="Carboxypeptidase-like, regulatory domain"/>
    <property type="match status" value="1"/>
</dbReference>
<name>A0A081PM74_9SPHI</name>
<dbReference type="SUPFAM" id="SSF49464">
    <property type="entry name" value="Carboxypeptidase regulatory domain-like"/>
    <property type="match status" value="1"/>
</dbReference>
<accession>A0A081PM74</accession>
<dbReference type="InterPro" id="IPR039426">
    <property type="entry name" value="TonB-dep_rcpt-like"/>
</dbReference>
<dbReference type="Pfam" id="PF07715">
    <property type="entry name" value="Plug"/>
    <property type="match status" value="1"/>
</dbReference>
<reference evidence="12 13" key="1">
    <citation type="journal article" date="1992" name="Int. J. Syst. Bacteriol.">
        <title>Sphingobacterium antarcticus sp. nov. a Psychrotrophic Bacterium from the Soils of Schirmacher Oasis, Antarctica.</title>
        <authorList>
            <person name="Shivaji S."/>
            <person name="Ray M.K."/>
            <person name="Rao N.S."/>
            <person name="Saiserr L."/>
            <person name="Jagannadham M.V."/>
            <person name="Kumar G.S."/>
            <person name="Reddy G."/>
            <person name="Bhargava P.M."/>
        </authorList>
    </citation>
    <scope>NUCLEOTIDE SEQUENCE [LARGE SCALE GENOMIC DNA]</scope>
    <source>
        <strain evidence="12 13">4BY</strain>
    </source>
</reference>
<comment type="similarity">
    <text evidence="8 9">Belongs to the TonB-dependent receptor family.</text>
</comment>
<dbReference type="InterPro" id="IPR023996">
    <property type="entry name" value="TonB-dep_OMP_SusC/RagA"/>
</dbReference>
<evidence type="ECO:0000256" key="6">
    <source>
        <dbReference type="ARBA" id="ARBA00023136"/>
    </source>
</evidence>
<evidence type="ECO:0000256" key="5">
    <source>
        <dbReference type="ARBA" id="ARBA00023077"/>
    </source>
</evidence>
<evidence type="ECO:0000256" key="9">
    <source>
        <dbReference type="RuleBase" id="RU003357"/>
    </source>
</evidence>
<dbReference type="eggNOG" id="COG4771">
    <property type="taxonomic scope" value="Bacteria"/>
</dbReference>
<evidence type="ECO:0000313" key="13">
    <source>
        <dbReference type="Proteomes" id="UP000028007"/>
    </source>
</evidence>
<evidence type="ECO:0000256" key="4">
    <source>
        <dbReference type="ARBA" id="ARBA00022692"/>
    </source>
</evidence>
<evidence type="ECO:0000256" key="8">
    <source>
        <dbReference type="PROSITE-ProRule" id="PRU01360"/>
    </source>
</evidence>
<evidence type="ECO:0000259" key="10">
    <source>
        <dbReference type="Pfam" id="PF00593"/>
    </source>
</evidence>
<keyword evidence="6 8" id="KW-0472">Membrane</keyword>
<keyword evidence="13" id="KW-1185">Reference proteome</keyword>
<dbReference type="Pfam" id="PF00593">
    <property type="entry name" value="TonB_dep_Rec_b-barrel"/>
    <property type="match status" value="1"/>
</dbReference>
<dbReference type="PROSITE" id="PS52016">
    <property type="entry name" value="TONB_DEPENDENT_REC_3"/>
    <property type="match status" value="1"/>
</dbReference>
<dbReference type="GO" id="GO:0009279">
    <property type="term" value="C:cell outer membrane"/>
    <property type="evidence" value="ECO:0007669"/>
    <property type="project" value="UniProtKB-SubCell"/>
</dbReference>
<dbReference type="NCBIfam" id="TIGR04057">
    <property type="entry name" value="SusC_RagA_signa"/>
    <property type="match status" value="1"/>
</dbReference>
<evidence type="ECO:0000256" key="7">
    <source>
        <dbReference type="ARBA" id="ARBA00023237"/>
    </source>
</evidence>
<evidence type="ECO:0000256" key="1">
    <source>
        <dbReference type="ARBA" id="ARBA00004571"/>
    </source>
</evidence>
<dbReference type="NCBIfam" id="TIGR04056">
    <property type="entry name" value="OMP_RagA_SusC"/>
    <property type="match status" value="1"/>
</dbReference>
<dbReference type="InterPro" id="IPR000531">
    <property type="entry name" value="Beta-barrel_TonB"/>
</dbReference>
<dbReference type="Pfam" id="PF13715">
    <property type="entry name" value="CarbopepD_reg_2"/>
    <property type="match status" value="1"/>
</dbReference>
<evidence type="ECO:0000256" key="2">
    <source>
        <dbReference type="ARBA" id="ARBA00022448"/>
    </source>
</evidence>
<dbReference type="SUPFAM" id="SSF56935">
    <property type="entry name" value="Porins"/>
    <property type="match status" value="1"/>
</dbReference>
<comment type="subcellular location">
    <subcellularLocation>
        <location evidence="1 8">Cell outer membrane</location>
        <topology evidence="1 8">Multi-pass membrane protein</topology>
    </subcellularLocation>
</comment>
<keyword evidence="12" id="KW-0675">Receptor</keyword>
<evidence type="ECO:0000259" key="11">
    <source>
        <dbReference type="Pfam" id="PF07715"/>
    </source>
</evidence>
<dbReference type="Gene3D" id="2.170.130.10">
    <property type="entry name" value="TonB-dependent receptor, plug domain"/>
    <property type="match status" value="1"/>
</dbReference>
<dbReference type="InterPro" id="IPR037066">
    <property type="entry name" value="Plug_dom_sf"/>
</dbReference>